<dbReference type="FunFam" id="3.40.50.2000:FF:000064">
    <property type="entry name" value="Glycosyltransferase"/>
    <property type="match status" value="1"/>
</dbReference>
<dbReference type="EMBL" id="JRKL02007684">
    <property type="protein sequence ID" value="KAF3947518.1"/>
    <property type="molecule type" value="Genomic_DNA"/>
</dbReference>
<gene>
    <name evidence="4" type="ORF">CMV_026361</name>
</gene>
<accession>A0A8J4V3X8</accession>
<dbReference type="GO" id="GO:0008194">
    <property type="term" value="F:UDP-glycosyltransferase activity"/>
    <property type="evidence" value="ECO:0007669"/>
    <property type="project" value="InterPro"/>
</dbReference>
<proteinExistence type="inferred from homology"/>
<dbReference type="InterPro" id="IPR035595">
    <property type="entry name" value="UDP_glycos_trans_CS"/>
</dbReference>
<dbReference type="AlphaFoldDB" id="A0A8J4V3X8"/>
<keyword evidence="2 3" id="KW-0808">Transferase</keyword>
<sequence>MGGKPVWMIGPACSSMKNDTHNQEERSEKLSSKTDSCCEWLDLHPPTSVLYVSFGSHNTILPSQMMELALSLEASNKAFMWVIRPPFGFSSTEDFRAEWLPDGFEERIREKNQGLLVHKWAPQQEILSHKSIGAFLSHCGWNSVLESLSQGIPIIGWPLSGEQCFNSQMLENEVGVCIEVARGVNSETKHDEVARVIKMVLGKTEKGEEMRRKANQMKEKMEDSLRGGGGFEGSSIKAINDFLGTATSIKKSSILK</sequence>
<dbReference type="CDD" id="cd03784">
    <property type="entry name" value="GT1_Gtf-like"/>
    <property type="match status" value="1"/>
</dbReference>
<dbReference type="PANTHER" id="PTHR48045:SF37">
    <property type="entry name" value="UDP-GLYCOSYLTRANSFERASE 92A1-LIKE"/>
    <property type="match status" value="1"/>
</dbReference>
<dbReference type="SUPFAM" id="SSF53756">
    <property type="entry name" value="UDP-Glycosyltransferase/glycogen phosphorylase"/>
    <property type="match status" value="1"/>
</dbReference>
<dbReference type="Proteomes" id="UP000737018">
    <property type="component" value="Unassembled WGS sequence"/>
</dbReference>
<comment type="similarity">
    <text evidence="1 3">Belongs to the UDP-glycosyltransferase family.</text>
</comment>
<evidence type="ECO:0008006" key="6">
    <source>
        <dbReference type="Google" id="ProtNLM"/>
    </source>
</evidence>
<keyword evidence="5" id="KW-1185">Reference proteome</keyword>
<dbReference type="PROSITE" id="PS00375">
    <property type="entry name" value="UDPGT"/>
    <property type="match status" value="1"/>
</dbReference>
<keyword evidence="3" id="KW-0328">Glycosyltransferase</keyword>
<dbReference type="PANTHER" id="PTHR48045">
    <property type="entry name" value="UDP-GLYCOSYLTRANSFERASE 72B1"/>
    <property type="match status" value="1"/>
</dbReference>
<comment type="caution">
    <text evidence="4">The sequence shown here is derived from an EMBL/GenBank/DDBJ whole genome shotgun (WGS) entry which is preliminary data.</text>
</comment>
<evidence type="ECO:0000313" key="5">
    <source>
        <dbReference type="Proteomes" id="UP000737018"/>
    </source>
</evidence>
<protein>
    <recommendedName>
        <fullName evidence="6">UDP-glycosyltransferases domain-containing protein</fullName>
    </recommendedName>
</protein>
<evidence type="ECO:0000256" key="3">
    <source>
        <dbReference type="RuleBase" id="RU003718"/>
    </source>
</evidence>
<evidence type="ECO:0000256" key="2">
    <source>
        <dbReference type="ARBA" id="ARBA00022679"/>
    </source>
</evidence>
<dbReference type="InterPro" id="IPR002213">
    <property type="entry name" value="UDP_glucos_trans"/>
</dbReference>
<evidence type="ECO:0000313" key="4">
    <source>
        <dbReference type="EMBL" id="KAF3947518.1"/>
    </source>
</evidence>
<name>A0A8J4V3X8_9ROSI</name>
<organism evidence="4 5">
    <name type="scientific">Castanea mollissima</name>
    <name type="common">Chinese chestnut</name>
    <dbReference type="NCBI Taxonomy" id="60419"/>
    <lineage>
        <taxon>Eukaryota</taxon>
        <taxon>Viridiplantae</taxon>
        <taxon>Streptophyta</taxon>
        <taxon>Embryophyta</taxon>
        <taxon>Tracheophyta</taxon>
        <taxon>Spermatophyta</taxon>
        <taxon>Magnoliopsida</taxon>
        <taxon>eudicotyledons</taxon>
        <taxon>Gunneridae</taxon>
        <taxon>Pentapetalae</taxon>
        <taxon>rosids</taxon>
        <taxon>fabids</taxon>
        <taxon>Fagales</taxon>
        <taxon>Fagaceae</taxon>
        <taxon>Castanea</taxon>
    </lineage>
</organism>
<evidence type="ECO:0000256" key="1">
    <source>
        <dbReference type="ARBA" id="ARBA00009995"/>
    </source>
</evidence>
<reference evidence="4" key="1">
    <citation type="submission" date="2020-03" db="EMBL/GenBank/DDBJ databases">
        <title>Castanea mollissima Vanexum genome sequencing.</title>
        <authorList>
            <person name="Staton M."/>
        </authorList>
    </citation>
    <scope>NUCLEOTIDE SEQUENCE</scope>
    <source>
        <tissue evidence="4">Leaf</tissue>
    </source>
</reference>
<dbReference type="Gene3D" id="3.40.50.2000">
    <property type="entry name" value="Glycogen Phosphorylase B"/>
    <property type="match status" value="1"/>
</dbReference>
<dbReference type="Pfam" id="PF00201">
    <property type="entry name" value="UDPGT"/>
    <property type="match status" value="1"/>
</dbReference>
<dbReference type="OrthoDB" id="5835829at2759"/>